<dbReference type="InterPro" id="IPR029056">
    <property type="entry name" value="Ribokinase-like"/>
</dbReference>
<dbReference type="PANTHER" id="PTHR43320">
    <property type="entry name" value="SUGAR KINASE"/>
    <property type="match status" value="1"/>
</dbReference>
<reference evidence="5 6" key="1">
    <citation type="journal article" date="2016" name="Nat. Commun.">
        <title>Thousands of microbial genomes shed light on interconnected biogeochemical processes in an aquifer system.</title>
        <authorList>
            <person name="Anantharaman K."/>
            <person name="Brown C.T."/>
            <person name="Hug L.A."/>
            <person name="Sharon I."/>
            <person name="Castelle C.J."/>
            <person name="Probst A.J."/>
            <person name="Thomas B.C."/>
            <person name="Singh A."/>
            <person name="Wilkins M.J."/>
            <person name="Karaoz U."/>
            <person name="Brodie E.L."/>
            <person name="Williams K.H."/>
            <person name="Hubbard S.S."/>
            <person name="Banfield J.F."/>
        </authorList>
    </citation>
    <scope>NUCLEOTIDE SEQUENCE [LARGE SCALE GENOMIC DNA]</scope>
</reference>
<dbReference type="InterPro" id="IPR052700">
    <property type="entry name" value="Carb_kinase_PfkB-like"/>
</dbReference>
<dbReference type="Proteomes" id="UP000176300">
    <property type="component" value="Unassembled WGS sequence"/>
</dbReference>
<dbReference type="Pfam" id="PF00294">
    <property type="entry name" value="PfkB"/>
    <property type="match status" value="1"/>
</dbReference>
<dbReference type="Gene3D" id="3.40.1190.20">
    <property type="match status" value="1"/>
</dbReference>
<proteinExistence type="inferred from homology"/>
<evidence type="ECO:0000256" key="3">
    <source>
        <dbReference type="ARBA" id="ARBA00022777"/>
    </source>
</evidence>
<dbReference type="AlphaFoldDB" id="A0A1F6NGA1"/>
<gene>
    <name evidence="5" type="ORF">A2373_00870</name>
</gene>
<keyword evidence="2" id="KW-0808">Transferase</keyword>
<dbReference type="EMBL" id="MFQS01000028">
    <property type="protein sequence ID" value="OGH82773.1"/>
    <property type="molecule type" value="Genomic_DNA"/>
</dbReference>
<comment type="caution">
    <text evidence="5">The sequence shown here is derived from an EMBL/GenBank/DDBJ whole genome shotgun (WGS) entry which is preliminary data.</text>
</comment>
<dbReference type="InterPro" id="IPR011611">
    <property type="entry name" value="PfkB_dom"/>
</dbReference>
<sequence length="322" mass="35665">MYDIITIGDVTTDILLDMDEKSNLCRVDKKTQELKLKFTGKIPVAGIHRVIGGGNASNHAIGASRLGLKTAIYTIVGRDDAGDAFRHKIKREGVSDKYVYHDTNNGTNLSTIINYNEERTVLSYHAKRTYQMPKFDKTKWIYFSSIHGNQEEFNEQLFDYVKNNSVKLAFNPGSRQLELGADALKKIFAVSEIVFVNRQEVEALVGKASNIKKLANNFFKLGMKMAVITEGKKGSYCYNGKNFYKIGIIKTKAVESTGCGDAYASGFLSAFISKKTVAESMRWGAVNAASVLSKIGSQAGLLTRQKMGSILEANDFFQARVS</sequence>
<dbReference type="PRINTS" id="PR00990">
    <property type="entry name" value="RIBOKINASE"/>
</dbReference>
<dbReference type="PANTHER" id="PTHR43320:SF3">
    <property type="entry name" value="CARBOHYDRATE KINASE PFKB DOMAIN-CONTAINING PROTEIN"/>
    <property type="match status" value="1"/>
</dbReference>
<dbReference type="InterPro" id="IPR002139">
    <property type="entry name" value="Ribo/fructo_kinase"/>
</dbReference>
<dbReference type="STRING" id="1798697.A2373_00870"/>
<evidence type="ECO:0000256" key="2">
    <source>
        <dbReference type="ARBA" id="ARBA00022679"/>
    </source>
</evidence>
<dbReference type="SUPFAM" id="SSF53613">
    <property type="entry name" value="Ribokinase-like"/>
    <property type="match status" value="1"/>
</dbReference>
<keyword evidence="3" id="KW-0418">Kinase</keyword>
<dbReference type="GO" id="GO:0016301">
    <property type="term" value="F:kinase activity"/>
    <property type="evidence" value="ECO:0007669"/>
    <property type="project" value="UniProtKB-KW"/>
</dbReference>
<accession>A0A1F6NGA1</accession>
<organism evidence="5 6">
    <name type="scientific">Candidatus Magasanikbacteria bacterium RIFOXYB1_FULL_40_15</name>
    <dbReference type="NCBI Taxonomy" id="1798697"/>
    <lineage>
        <taxon>Bacteria</taxon>
        <taxon>Candidatus Magasanikiibacteriota</taxon>
    </lineage>
</organism>
<evidence type="ECO:0000256" key="1">
    <source>
        <dbReference type="ARBA" id="ARBA00010688"/>
    </source>
</evidence>
<feature type="domain" description="Carbohydrate kinase PfkB" evidence="4">
    <location>
        <begin position="52"/>
        <end position="301"/>
    </location>
</feature>
<protein>
    <recommendedName>
        <fullName evidence="4">Carbohydrate kinase PfkB domain-containing protein</fullName>
    </recommendedName>
</protein>
<comment type="similarity">
    <text evidence="1">Belongs to the carbohydrate kinase PfkB family.</text>
</comment>
<evidence type="ECO:0000313" key="6">
    <source>
        <dbReference type="Proteomes" id="UP000176300"/>
    </source>
</evidence>
<evidence type="ECO:0000259" key="4">
    <source>
        <dbReference type="Pfam" id="PF00294"/>
    </source>
</evidence>
<evidence type="ECO:0000313" key="5">
    <source>
        <dbReference type="EMBL" id="OGH82773.1"/>
    </source>
</evidence>
<name>A0A1F6NGA1_9BACT</name>